<dbReference type="PANTHER" id="PTHR10430:SF16">
    <property type="entry name" value="PEROXIREDOXIN-5, MITOCHONDRIAL"/>
    <property type="match status" value="1"/>
</dbReference>
<dbReference type="GO" id="GO:0008379">
    <property type="term" value="F:thioredoxin peroxidase activity"/>
    <property type="evidence" value="ECO:0007669"/>
    <property type="project" value="InterPro"/>
</dbReference>
<dbReference type="InterPro" id="IPR037944">
    <property type="entry name" value="PRX5-like"/>
</dbReference>
<dbReference type="Proteomes" id="UP000778970">
    <property type="component" value="Unassembled WGS sequence"/>
</dbReference>
<dbReference type="Pfam" id="PF08534">
    <property type="entry name" value="Redoxin"/>
    <property type="match status" value="1"/>
</dbReference>
<dbReference type="RefSeq" id="WP_037259226.1">
    <property type="nucleotide sequence ID" value="NZ_NRRE01000009.1"/>
</dbReference>
<dbReference type="PROSITE" id="PS51352">
    <property type="entry name" value="THIOREDOXIN_2"/>
    <property type="match status" value="1"/>
</dbReference>
<proteinExistence type="inferred from homology"/>
<protein>
    <recommendedName>
        <fullName evidence="6">Glutathione-dependent peroxiredoxin</fullName>
        <ecNumber evidence="6">1.11.1.27</ecNumber>
    </recommendedName>
</protein>
<evidence type="ECO:0000256" key="5">
    <source>
        <dbReference type="PIRSR" id="PIRSR637944-1"/>
    </source>
</evidence>
<dbReference type="InterPro" id="IPR013766">
    <property type="entry name" value="Thioredoxin_domain"/>
</dbReference>
<dbReference type="InterPro" id="IPR036249">
    <property type="entry name" value="Thioredoxin-like_sf"/>
</dbReference>
<dbReference type="CDD" id="cd03013">
    <property type="entry name" value="PRX5_like"/>
    <property type="match status" value="1"/>
</dbReference>
<evidence type="ECO:0000256" key="4">
    <source>
        <dbReference type="ARBA" id="ARBA00023284"/>
    </source>
</evidence>
<dbReference type="GO" id="GO:0045454">
    <property type="term" value="P:cell redox homeostasis"/>
    <property type="evidence" value="ECO:0007669"/>
    <property type="project" value="TreeGrafter"/>
</dbReference>
<evidence type="ECO:0000259" key="7">
    <source>
        <dbReference type="PROSITE" id="PS51352"/>
    </source>
</evidence>
<dbReference type="SUPFAM" id="SSF52833">
    <property type="entry name" value="Thioredoxin-like"/>
    <property type="match status" value="1"/>
</dbReference>
<comment type="similarity">
    <text evidence="6">Belongs to the peroxiredoxin family. Prx5 subfamily.</text>
</comment>
<reference evidence="8" key="1">
    <citation type="submission" date="2017-08" db="EMBL/GenBank/DDBJ databases">
        <authorList>
            <person name="Imhoff J.F."/>
            <person name="Rahn T."/>
            <person name="Kuenzel S."/>
            <person name="Neulinger S.C."/>
        </authorList>
    </citation>
    <scope>NUCLEOTIDE SEQUENCE</scope>
    <source>
        <strain evidence="8">DSM 9154</strain>
    </source>
</reference>
<evidence type="ECO:0000313" key="9">
    <source>
        <dbReference type="Proteomes" id="UP000778970"/>
    </source>
</evidence>
<name>A0A934QFY7_9PROT</name>
<comment type="function">
    <text evidence="6">Thiol-specific peroxidase that catalyzes the reduction of hydrogen peroxide and organic hydroperoxides to water and alcohols, respectively. Plays a role in cell protection against oxidative stress by detoxifying peroxides.</text>
</comment>
<keyword evidence="2 6" id="KW-0049">Antioxidant</keyword>
<comment type="caution">
    <text evidence="8">The sequence shown here is derived from an EMBL/GenBank/DDBJ whole genome shotgun (WGS) entry which is preliminary data.</text>
</comment>
<dbReference type="FunFam" id="3.40.30.10:FF:000020">
    <property type="entry name" value="Peroxiredoxin"/>
    <property type="match status" value="1"/>
</dbReference>
<keyword evidence="1 6" id="KW-0575">Peroxidase</keyword>
<gene>
    <name evidence="8" type="ORF">CKO21_02265</name>
</gene>
<dbReference type="GO" id="GO:0042744">
    <property type="term" value="P:hydrogen peroxide catabolic process"/>
    <property type="evidence" value="ECO:0007669"/>
    <property type="project" value="TreeGrafter"/>
</dbReference>
<feature type="domain" description="Thioredoxin" evidence="7">
    <location>
        <begin position="2"/>
        <end position="160"/>
    </location>
</feature>
<keyword evidence="9" id="KW-1185">Reference proteome</keyword>
<dbReference type="InterPro" id="IPR013740">
    <property type="entry name" value="Redoxin"/>
</dbReference>
<dbReference type="AlphaFoldDB" id="A0A934QFY7"/>
<evidence type="ECO:0000256" key="6">
    <source>
        <dbReference type="RuleBase" id="RU366011"/>
    </source>
</evidence>
<feature type="active site" description="Cysteine sulfenic acid (-SOH) intermediate" evidence="5">
    <location>
        <position position="48"/>
    </location>
</feature>
<comment type="catalytic activity">
    <reaction evidence="6">
        <text>a hydroperoxide + 2 glutathione = an alcohol + glutathione disulfide + H2O</text>
        <dbReference type="Rhea" id="RHEA:62632"/>
        <dbReference type="ChEBI" id="CHEBI:15377"/>
        <dbReference type="ChEBI" id="CHEBI:30879"/>
        <dbReference type="ChEBI" id="CHEBI:35924"/>
        <dbReference type="ChEBI" id="CHEBI:57925"/>
        <dbReference type="ChEBI" id="CHEBI:58297"/>
        <dbReference type="EC" id="1.11.1.27"/>
    </reaction>
</comment>
<reference evidence="8" key="2">
    <citation type="journal article" date="2020" name="Microorganisms">
        <title>Osmotic Adaptation and Compatible Solute Biosynthesis of Phototrophic Bacteria as Revealed from Genome Analyses.</title>
        <authorList>
            <person name="Imhoff J.F."/>
            <person name="Rahn T."/>
            <person name="Kunzel S."/>
            <person name="Keller A."/>
            <person name="Neulinger S.C."/>
        </authorList>
    </citation>
    <scope>NUCLEOTIDE SEQUENCE</scope>
    <source>
        <strain evidence="8">DSM 9154</strain>
    </source>
</reference>
<keyword evidence="4 6" id="KW-0676">Redox-active center</keyword>
<dbReference type="GO" id="GO:0034599">
    <property type="term" value="P:cellular response to oxidative stress"/>
    <property type="evidence" value="ECO:0007669"/>
    <property type="project" value="InterPro"/>
</dbReference>
<dbReference type="GO" id="GO:0005737">
    <property type="term" value="C:cytoplasm"/>
    <property type="evidence" value="ECO:0007669"/>
    <property type="project" value="TreeGrafter"/>
</dbReference>
<sequence length="160" mass="17023">MIKVGDELPDATLRKLGQDGIDEVTAKDFFKGRKVALIGVPGAYTPTCSNEHLPGFVEKAKQFHDKGVDEVACMSVNDPFVLKAWGEHSNVGDSVTLLSDGNAELTQKMGLEFDGSGAGLGTRCKRFAMLVDNGVVKALNVEDSPGSVEVTNADKLLAEL</sequence>
<evidence type="ECO:0000256" key="3">
    <source>
        <dbReference type="ARBA" id="ARBA00023002"/>
    </source>
</evidence>
<dbReference type="Gene3D" id="3.40.30.10">
    <property type="entry name" value="Glutaredoxin"/>
    <property type="match status" value="1"/>
</dbReference>
<dbReference type="PANTHER" id="PTHR10430">
    <property type="entry name" value="PEROXIREDOXIN"/>
    <property type="match status" value="1"/>
</dbReference>
<dbReference type="EC" id="1.11.1.27" evidence="6"/>
<evidence type="ECO:0000256" key="1">
    <source>
        <dbReference type="ARBA" id="ARBA00022559"/>
    </source>
</evidence>
<evidence type="ECO:0000256" key="2">
    <source>
        <dbReference type="ARBA" id="ARBA00022862"/>
    </source>
</evidence>
<dbReference type="EMBL" id="NRRE01000009">
    <property type="protein sequence ID" value="MBK1696069.1"/>
    <property type="molecule type" value="Genomic_DNA"/>
</dbReference>
<keyword evidence="3 6" id="KW-0560">Oxidoreductase</keyword>
<organism evidence="8 9">
    <name type="scientific">Rhodovibrio salinarum</name>
    <dbReference type="NCBI Taxonomy" id="1087"/>
    <lineage>
        <taxon>Bacteria</taxon>
        <taxon>Pseudomonadati</taxon>
        <taxon>Pseudomonadota</taxon>
        <taxon>Alphaproteobacteria</taxon>
        <taxon>Rhodospirillales</taxon>
        <taxon>Rhodovibrionaceae</taxon>
        <taxon>Rhodovibrio</taxon>
    </lineage>
</organism>
<accession>A0A934QFY7</accession>
<evidence type="ECO:0000313" key="8">
    <source>
        <dbReference type="EMBL" id="MBK1696069.1"/>
    </source>
</evidence>